<name>Q5L583_CHLAB</name>
<dbReference type="Gene3D" id="1.20.5.1160">
    <property type="entry name" value="Vasodilator-stimulated phosphoprotein"/>
    <property type="match status" value="1"/>
</dbReference>
<dbReference type="Proteomes" id="UP000001012">
    <property type="component" value="Chromosome"/>
</dbReference>
<evidence type="ECO:0000313" key="3">
    <source>
        <dbReference type="EMBL" id="CAH64210.1"/>
    </source>
</evidence>
<dbReference type="RefSeq" id="WP_011097320.1">
    <property type="nucleotide sequence ID" value="NC_004552.2"/>
</dbReference>
<keyword evidence="2" id="KW-0472">Membrane</keyword>
<evidence type="ECO:0000313" key="4">
    <source>
        <dbReference type="Proteomes" id="UP000001012"/>
    </source>
</evidence>
<proteinExistence type="predicted"/>
<sequence>MTTSPVNTNPIATHVSTTQHTLFSTSVSKYQRIATAIALLAGMVLVGTLVGALVFFALPTSVTLVALVSVALLASVILLSMAMYNLVSQSRRVSSDPQLGEENTRLEAEMIGLREQLIRSEAQLAEEQGRCSELSVKLMSVIGDLAQANQEKTSLESKVQALKELVASYPAIAEEAQKMQAELKKRIADVTSAKQDVGRLEEQVQDLETQLIQSLKQVDTLSKEKEELELCLKQLQDEGVSAVVKLQGKVVDLVEEIEVKEKNLEFYDGRIKNLINQNSDLVATVRCLESKLDKDQRSIEDLQDRVSLLAYMRDELTEKMKNLHCDLDTKVAAMLRLENRVQELEEEKKKVEEDFLKAQNQIKALEASVSHKVNVTMQETARLLCQVAELNEQLDESKKEIKVLQSEKSSLISGMDKLQAQLDELQEQLVASASSVDDSAPSEVDPDGSEVSAADDHVGGSGNSNDLED</sequence>
<keyword evidence="4" id="KW-1185">Reference proteome</keyword>
<dbReference type="HOGENOM" id="CLU_672116_0_0_0"/>
<feature type="transmembrane region" description="Helical" evidence="2">
    <location>
        <begin position="64"/>
        <end position="87"/>
    </location>
</feature>
<dbReference type="Gene3D" id="1.10.287.1490">
    <property type="match status" value="1"/>
</dbReference>
<accession>Q5L583</accession>
<feature type="region of interest" description="Disordered" evidence="1">
    <location>
        <begin position="430"/>
        <end position="469"/>
    </location>
</feature>
<organism evidence="3 4">
    <name type="scientific">Chlamydia abortus (strain DSM 27085 / S26/3)</name>
    <name type="common">Chlamydophila abortus</name>
    <dbReference type="NCBI Taxonomy" id="218497"/>
    <lineage>
        <taxon>Bacteria</taxon>
        <taxon>Pseudomonadati</taxon>
        <taxon>Chlamydiota</taxon>
        <taxon>Chlamydiia</taxon>
        <taxon>Chlamydiales</taxon>
        <taxon>Chlamydiaceae</taxon>
        <taxon>Chlamydia/Chlamydophila group</taxon>
        <taxon>Chlamydia</taxon>
    </lineage>
</organism>
<keyword evidence="2" id="KW-1133">Transmembrane helix</keyword>
<keyword evidence="2" id="KW-0812">Transmembrane</keyword>
<evidence type="ECO:0000256" key="2">
    <source>
        <dbReference type="SAM" id="Phobius"/>
    </source>
</evidence>
<feature type="transmembrane region" description="Helical" evidence="2">
    <location>
        <begin position="33"/>
        <end position="58"/>
    </location>
</feature>
<gene>
    <name evidence="3" type="ordered locus">CAB764</name>
</gene>
<dbReference type="EMBL" id="CR848038">
    <property type="protein sequence ID" value="CAH64210.1"/>
    <property type="molecule type" value="Genomic_DNA"/>
</dbReference>
<evidence type="ECO:0000256" key="1">
    <source>
        <dbReference type="SAM" id="MobiDB-lite"/>
    </source>
</evidence>
<dbReference type="KEGG" id="cab:CAB764"/>
<dbReference type="OrthoDB" id="9955246at2"/>
<protein>
    <submittedName>
        <fullName evidence="3">TMH-family membrane protein</fullName>
    </submittedName>
</protein>
<feature type="compositionally biased region" description="Low complexity" evidence="1">
    <location>
        <begin position="430"/>
        <end position="443"/>
    </location>
</feature>
<reference evidence="3 4" key="1">
    <citation type="journal article" date="2005" name="Genome Res.">
        <title>The Chlamydophila abortus genome sequence reveals an array of variable proteins that contribute to interspecies variation.</title>
        <authorList>
            <person name="Thomson N.R."/>
            <person name="Yeats C."/>
            <person name="Bell K."/>
            <person name="Holden M.T.G."/>
            <person name="Bentley S.D."/>
            <person name="Livingstone M."/>
            <person name="Cerdeno-Tarraga A.M."/>
            <person name="Harris B."/>
            <person name="Doggett J."/>
            <person name="Ormond D."/>
            <person name="Mungal K."/>
            <person name="Clarke K."/>
            <person name="Feltwell T."/>
            <person name="Hance Z."/>
            <person name="Sanders M."/>
            <person name="Quail M.A."/>
            <person name="Price C."/>
            <person name="Parkhill J."/>
            <person name="Longbottom D."/>
        </authorList>
    </citation>
    <scope>NUCLEOTIDE SEQUENCE [LARGE SCALE GENOMIC DNA]</scope>
    <source>
        <strain evidence="4">DSM 27085 / S26/3</strain>
    </source>
</reference>
<dbReference type="AlphaFoldDB" id="Q5L583"/>